<feature type="transmembrane region" description="Helical" evidence="2">
    <location>
        <begin position="75"/>
        <end position="93"/>
    </location>
</feature>
<keyword evidence="4" id="KW-1185">Reference proteome</keyword>
<keyword evidence="2" id="KW-1133">Transmembrane helix</keyword>
<keyword evidence="2" id="KW-0812">Transmembrane</keyword>
<dbReference type="EMBL" id="VLJN01000067">
    <property type="protein sequence ID" value="TWG78825.1"/>
    <property type="molecule type" value="Genomic_DNA"/>
</dbReference>
<organism evidence="3 4">
    <name type="scientific">Cupriavidus gilardii J11</name>
    <dbReference type="NCBI Taxonomy" id="936133"/>
    <lineage>
        <taxon>Bacteria</taxon>
        <taxon>Pseudomonadati</taxon>
        <taxon>Pseudomonadota</taxon>
        <taxon>Betaproteobacteria</taxon>
        <taxon>Burkholderiales</taxon>
        <taxon>Burkholderiaceae</taxon>
        <taxon>Cupriavidus</taxon>
    </lineage>
</organism>
<protein>
    <submittedName>
        <fullName evidence="3">Uncharacterized protein</fullName>
    </submittedName>
</protein>
<proteinExistence type="predicted"/>
<feature type="region of interest" description="Disordered" evidence="1">
    <location>
        <begin position="1"/>
        <end position="21"/>
    </location>
</feature>
<evidence type="ECO:0000256" key="2">
    <source>
        <dbReference type="SAM" id="Phobius"/>
    </source>
</evidence>
<reference evidence="3 4" key="1">
    <citation type="submission" date="2019-07" db="EMBL/GenBank/DDBJ databases">
        <title>Genome sequencing of lignin-degrading bacterial isolates.</title>
        <authorList>
            <person name="Gladden J."/>
        </authorList>
    </citation>
    <scope>NUCLEOTIDE SEQUENCE [LARGE SCALE GENOMIC DNA]</scope>
    <source>
        <strain evidence="3 4">J11</strain>
    </source>
</reference>
<gene>
    <name evidence="3" type="ORF">L602_000900001290</name>
</gene>
<comment type="caution">
    <text evidence="3">The sequence shown here is derived from an EMBL/GenBank/DDBJ whole genome shotgun (WGS) entry which is preliminary data.</text>
</comment>
<sequence>MKVQDLPLNHDKESTVETSRLMGSGNTGVASGFTAQARQASGNGAYQQIRLVRSDDSGTSCHAEFSARHPWLRNLLYFGPAIGAVAGGIARAAIVPNEPLTYCGLLAFGTFWLAGSYVHLLADRSYAERRYGEFHYC</sequence>
<dbReference type="Proteomes" id="UP000318141">
    <property type="component" value="Unassembled WGS sequence"/>
</dbReference>
<name>A0A562B0X3_9BURK</name>
<accession>A0A562B0X3</accession>
<evidence type="ECO:0000313" key="3">
    <source>
        <dbReference type="EMBL" id="TWG78825.1"/>
    </source>
</evidence>
<evidence type="ECO:0000313" key="4">
    <source>
        <dbReference type="Proteomes" id="UP000318141"/>
    </source>
</evidence>
<dbReference type="AlphaFoldDB" id="A0A562B0X3"/>
<keyword evidence="2" id="KW-0472">Membrane</keyword>
<feature type="transmembrane region" description="Helical" evidence="2">
    <location>
        <begin position="99"/>
        <end position="122"/>
    </location>
</feature>
<evidence type="ECO:0000256" key="1">
    <source>
        <dbReference type="SAM" id="MobiDB-lite"/>
    </source>
</evidence>